<evidence type="ECO:0000256" key="8">
    <source>
        <dbReference type="RuleBase" id="RU363032"/>
    </source>
</evidence>
<dbReference type="SUPFAM" id="SSF161098">
    <property type="entry name" value="MetI-like"/>
    <property type="match status" value="1"/>
</dbReference>
<evidence type="ECO:0000313" key="11">
    <source>
        <dbReference type="Proteomes" id="UP000886819"/>
    </source>
</evidence>
<name>A0A9D0YUS8_9FIRM</name>
<feature type="domain" description="ABC transmembrane type-1" evidence="9">
    <location>
        <begin position="59"/>
        <end position="247"/>
    </location>
</feature>
<evidence type="ECO:0000256" key="5">
    <source>
        <dbReference type="ARBA" id="ARBA00022692"/>
    </source>
</evidence>
<feature type="transmembrane region" description="Helical" evidence="8">
    <location>
        <begin position="179"/>
        <end position="205"/>
    </location>
</feature>
<dbReference type="AlphaFoldDB" id="A0A9D0YUS8"/>
<sequence length="255" mass="27577">MGKRFRTVYMTAILIFLYLPILVVVLYSFNPSKTAGVMTGFTLSWYRELFADGEIARTLGNSLKVACISVAAAGIIGTLGAVALARRHLKLQGLMEGLSSLPIMIPEIVLAMAFLAAFTFVGLELGMLTLVLAHITFCIPYIFIIVKGRLAALDISLEEAARDLGAPPLRVFRDITFPLVFPAVLAGMLLAFAMSLDDVIISFFVTGPGAQTLPLKIYSSLKVGVTPKINALCTLMLGVVFLFVGVSQWIRAKKT</sequence>
<evidence type="ECO:0000256" key="2">
    <source>
        <dbReference type="ARBA" id="ARBA00007069"/>
    </source>
</evidence>
<keyword evidence="4" id="KW-1003">Cell membrane</keyword>
<dbReference type="PANTHER" id="PTHR43848">
    <property type="entry name" value="PUTRESCINE TRANSPORT SYSTEM PERMEASE PROTEIN POTI"/>
    <property type="match status" value="1"/>
</dbReference>
<evidence type="ECO:0000256" key="4">
    <source>
        <dbReference type="ARBA" id="ARBA00022475"/>
    </source>
</evidence>
<feature type="transmembrane region" description="Helical" evidence="8">
    <location>
        <begin position="127"/>
        <end position="146"/>
    </location>
</feature>
<evidence type="ECO:0000256" key="3">
    <source>
        <dbReference type="ARBA" id="ARBA00022448"/>
    </source>
</evidence>
<protein>
    <submittedName>
        <fullName evidence="10">ABC transporter permease subunit</fullName>
    </submittedName>
</protein>
<reference evidence="10" key="1">
    <citation type="submission" date="2020-10" db="EMBL/GenBank/DDBJ databases">
        <authorList>
            <person name="Gilroy R."/>
        </authorList>
    </citation>
    <scope>NUCLEOTIDE SEQUENCE</scope>
    <source>
        <strain evidence="10">ChiHile30-977</strain>
    </source>
</reference>
<gene>
    <name evidence="10" type="ORF">IAA66_02590</name>
</gene>
<dbReference type="PANTHER" id="PTHR43848:SF2">
    <property type="entry name" value="PUTRESCINE TRANSPORT SYSTEM PERMEASE PROTEIN POTI"/>
    <property type="match status" value="1"/>
</dbReference>
<dbReference type="Gene3D" id="1.10.3720.10">
    <property type="entry name" value="MetI-like"/>
    <property type="match status" value="1"/>
</dbReference>
<dbReference type="GO" id="GO:0005886">
    <property type="term" value="C:plasma membrane"/>
    <property type="evidence" value="ECO:0007669"/>
    <property type="project" value="UniProtKB-SubCell"/>
</dbReference>
<dbReference type="InterPro" id="IPR035906">
    <property type="entry name" value="MetI-like_sf"/>
</dbReference>
<comment type="similarity">
    <text evidence="2">Belongs to the binding-protein-dependent transport system permease family. CysTW subfamily.</text>
</comment>
<dbReference type="Proteomes" id="UP000886819">
    <property type="component" value="Unassembled WGS sequence"/>
</dbReference>
<accession>A0A9D0YUS8</accession>
<comment type="caution">
    <text evidence="10">The sequence shown here is derived from an EMBL/GenBank/DDBJ whole genome shotgun (WGS) entry which is preliminary data.</text>
</comment>
<evidence type="ECO:0000256" key="6">
    <source>
        <dbReference type="ARBA" id="ARBA00022989"/>
    </source>
</evidence>
<evidence type="ECO:0000313" key="10">
    <source>
        <dbReference type="EMBL" id="HIQ62459.1"/>
    </source>
</evidence>
<feature type="transmembrane region" description="Helical" evidence="8">
    <location>
        <begin position="229"/>
        <end position="250"/>
    </location>
</feature>
<dbReference type="Pfam" id="PF00528">
    <property type="entry name" value="BPD_transp_1"/>
    <property type="match status" value="1"/>
</dbReference>
<keyword evidence="6 8" id="KW-1133">Transmembrane helix</keyword>
<dbReference type="InterPro" id="IPR000515">
    <property type="entry name" value="MetI-like"/>
</dbReference>
<evidence type="ECO:0000259" key="9">
    <source>
        <dbReference type="PROSITE" id="PS50928"/>
    </source>
</evidence>
<dbReference type="InterPro" id="IPR051789">
    <property type="entry name" value="Bact_Polyamine_Transport"/>
</dbReference>
<comment type="subcellular location">
    <subcellularLocation>
        <location evidence="1 8">Cell membrane</location>
        <topology evidence="1 8">Multi-pass membrane protein</topology>
    </subcellularLocation>
</comment>
<keyword evidence="5 8" id="KW-0812">Transmembrane</keyword>
<reference evidence="10" key="2">
    <citation type="journal article" date="2021" name="PeerJ">
        <title>Extensive microbial diversity within the chicken gut microbiome revealed by metagenomics and culture.</title>
        <authorList>
            <person name="Gilroy R."/>
            <person name="Ravi A."/>
            <person name="Getino M."/>
            <person name="Pursley I."/>
            <person name="Horton D.L."/>
            <person name="Alikhan N.F."/>
            <person name="Baker D."/>
            <person name="Gharbi K."/>
            <person name="Hall N."/>
            <person name="Watson M."/>
            <person name="Adriaenssens E.M."/>
            <person name="Foster-Nyarko E."/>
            <person name="Jarju S."/>
            <person name="Secka A."/>
            <person name="Antonio M."/>
            <person name="Oren A."/>
            <person name="Chaudhuri R.R."/>
            <person name="La Ragione R."/>
            <person name="Hildebrand F."/>
            <person name="Pallen M.J."/>
        </authorList>
    </citation>
    <scope>NUCLEOTIDE SEQUENCE</scope>
    <source>
        <strain evidence="10">ChiHile30-977</strain>
    </source>
</reference>
<evidence type="ECO:0000256" key="1">
    <source>
        <dbReference type="ARBA" id="ARBA00004651"/>
    </source>
</evidence>
<feature type="transmembrane region" description="Helical" evidence="8">
    <location>
        <begin position="97"/>
        <end position="121"/>
    </location>
</feature>
<proteinExistence type="inferred from homology"/>
<feature type="transmembrane region" description="Helical" evidence="8">
    <location>
        <begin position="63"/>
        <end position="85"/>
    </location>
</feature>
<evidence type="ECO:0000256" key="7">
    <source>
        <dbReference type="ARBA" id="ARBA00023136"/>
    </source>
</evidence>
<dbReference type="PROSITE" id="PS50928">
    <property type="entry name" value="ABC_TM1"/>
    <property type="match status" value="1"/>
</dbReference>
<dbReference type="EMBL" id="DVFI01000035">
    <property type="protein sequence ID" value="HIQ62459.1"/>
    <property type="molecule type" value="Genomic_DNA"/>
</dbReference>
<organism evidence="10 11">
    <name type="scientific">Candidatus Avichristensenella intestinipullorum</name>
    <dbReference type="NCBI Taxonomy" id="2840693"/>
    <lineage>
        <taxon>Bacteria</taxon>
        <taxon>Bacillati</taxon>
        <taxon>Bacillota</taxon>
        <taxon>Clostridia</taxon>
        <taxon>Candidatus Avichristensenella</taxon>
    </lineage>
</organism>
<dbReference type="GO" id="GO:0055085">
    <property type="term" value="P:transmembrane transport"/>
    <property type="evidence" value="ECO:0007669"/>
    <property type="project" value="InterPro"/>
</dbReference>
<keyword evidence="7 8" id="KW-0472">Membrane</keyword>
<dbReference type="CDD" id="cd06261">
    <property type="entry name" value="TM_PBP2"/>
    <property type="match status" value="1"/>
</dbReference>
<feature type="transmembrane region" description="Helical" evidence="8">
    <location>
        <begin position="7"/>
        <end position="29"/>
    </location>
</feature>
<keyword evidence="3 8" id="KW-0813">Transport</keyword>